<evidence type="ECO:0000313" key="4">
    <source>
        <dbReference type="Proteomes" id="UP001628091"/>
    </source>
</evidence>
<evidence type="ECO:0000256" key="1">
    <source>
        <dbReference type="SAM" id="MobiDB-lite"/>
    </source>
</evidence>
<feature type="compositionally biased region" description="Polar residues" evidence="1">
    <location>
        <begin position="335"/>
        <end position="344"/>
    </location>
</feature>
<keyword evidence="2" id="KW-0472">Membrane</keyword>
<feature type="compositionally biased region" description="Basic and acidic residues" evidence="1">
    <location>
        <begin position="82"/>
        <end position="100"/>
    </location>
</feature>
<dbReference type="Proteomes" id="UP001628091">
    <property type="component" value="Unassembled WGS sequence"/>
</dbReference>
<keyword evidence="2" id="KW-1133">Transmembrane helix</keyword>
<feature type="region of interest" description="Disordered" evidence="1">
    <location>
        <begin position="263"/>
        <end position="356"/>
    </location>
</feature>
<evidence type="ECO:0000256" key="2">
    <source>
        <dbReference type="SAM" id="Phobius"/>
    </source>
</evidence>
<sequence length="547" mass="58235">MADFAAVLKKTIDAQAHPTPDLRQRVYAKARATIEQKLASANAPAAVASRQRKALEDAIAEVEAQYAAPEVSEAPEPSTPPEPKKAPEASKAPEVKKEQKPIAPAPVAEKPVSAKHRVEEIAPAEETSLPEAEPVGDAEQQPSDPLEEFLKGAQPAPLASSSQPMPDFAATPRGTPRSQALEENDPVLSIDRGDHDEWRQDREEEDAFARDPSHRVPYEERRGIGRGAILGLLVLFVLGGAGYAAWANRDALQTYLTGVVDQFNGGDETAEEPAPAPTDQQPAVEPQQPPADTQPAENGAGQQPQPQPKLTQRLLPDGSEVDPGPAGDKPGIGEGTSTAASNDTVQPPAPAAPQAAVPVGQQAFFYEERSGQEAGSAKRGSVVWSVVQDSPGEGEPEEPAIRADVTVPDNGISLRMTIRRNTDKSLPASHLIEMIFTVPQNFPGGAIDQVQRVTFKDTEQAAGSPLIAVPAKIADNIFIVALNDARTAVNTNMTLMRRQQWIDIPITYRSGRRALITLEKGVPGDKVFDEVLRGWGNTGNGSGNTGG</sequence>
<keyword evidence="2" id="KW-0812">Transmembrane</keyword>
<feature type="compositionally biased region" description="Polar residues" evidence="1">
    <location>
        <begin position="300"/>
        <end position="310"/>
    </location>
</feature>
<proteinExistence type="predicted"/>
<feature type="transmembrane region" description="Helical" evidence="2">
    <location>
        <begin position="227"/>
        <end position="246"/>
    </location>
</feature>
<evidence type="ECO:0000313" key="3">
    <source>
        <dbReference type="EMBL" id="GAB1583208.1"/>
    </source>
</evidence>
<accession>A0ABQ0H2Q9</accession>
<feature type="compositionally biased region" description="Low complexity" evidence="1">
    <location>
        <begin position="67"/>
        <end position="76"/>
    </location>
</feature>
<keyword evidence="4" id="KW-1185">Reference proteome</keyword>
<organism evidence="3 4">
    <name type="scientific">Phyllobacterium phragmitis</name>
    <dbReference type="NCBI Taxonomy" id="2670329"/>
    <lineage>
        <taxon>Bacteria</taxon>
        <taxon>Pseudomonadati</taxon>
        <taxon>Pseudomonadota</taxon>
        <taxon>Alphaproteobacteria</taxon>
        <taxon>Hyphomicrobiales</taxon>
        <taxon>Phyllobacteriaceae</taxon>
        <taxon>Phyllobacterium</taxon>
    </lineage>
</organism>
<feature type="compositionally biased region" description="Basic and acidic residues" evidence="1">
    <location>
        <begin position="191"/>
        <end position="215"/>
    </location>
</feature>
<reference evidence="3 4" key="1">
    <citation type="submission" date="2024-10" db="EMBL/GenBank/DDBJ databases">
        <title>Isolation, draft genome sequencing and identification of Phyllobacterium sp. NSA23, isolated from leaf soil.</title>
        <authorList>
            <person name="Akita H."/>
        </authorList>
    </citation>
    <scope>NUCLEOTIDE SEQUENCE [LARGE SCALE GENOMIC DNA]</scope>
    <source>
        <strain evidence="3 4">NSA23</strain>
    </source>
</reference>
<gene>
    <name evidence="3" type="ORF">PPNSA23_31510</name>
</gene>
<dbReference type="EMBL" id="BAAFZP010000001">
    <property type="protein sequence ID" value="GAB1583208.1"/>
    <property type="molecule type" value="Genomic_DNA"/>
</dbReference>
<dbReference type="RefSeq" id="WP_407865690.1">
    <property type="nucleotide sequence ID" value="NZ_BAAFZP010000001.1"/>
</dbReference>
<comment type="caution">
    <text evidence="3">The sequence shown here is derived from an EMBL/GenBank/DDBJ whole genome shotgun (WGS) entry which is preliminary data.</text>
</comment>
<feature type="region of interest" description="Disordered" evidence="1">
    <location>
        <begin position="66"/>
        <end position="215"/>
    </location>
</feature>
<name>A0ABQ0H2Q9_9HYPH</name>
<protein>
    <recommendedName>
        <fullName evidence="5">Transcriptional regulator</fullName>
    </recommendedName>
</protein>
<evidence type="ECO:0008006" key="5">
    <source>
        <dbReference type="Google" id="ProtNLM"/>
    </source>
</evidence>